<dbReference type="Gene3D" id="2.30.30.230">
    <property type="entry name" value="Fumarylacetoacetase, N-terminal domain"/>
    <property type="match status" value="1"/>
</dbReference>
<dbReference type="GO" id="GO:0006572">
    <property type="term" value="P:L-tyrosine catabolic process"/>
    <property type="evidence" value="ECO:0007669"/>
    <property type="project" value="UniProtKB-KW"/>
</dbReference>
<dbReference type="Pfam" id="PF09298">
    <property type="entry name" value="FAA_hydrolase_N"/>
    <property type="match status" value="1"/>
</dbReference>
<dbReference type="AlphaFoldDB" id="A0A542DW74"/>
<evidence type="ECO:0000256" key="4">
    <source>
        <dbReference type="ARBA" id="ARBA00012094"/>
    </source>
</evidence>
<evidence type="ECO:0000259" key="15">
    <source>
        <dbReference type="Pfam" id="PF09298"/>
    </source>
</evidence>
<proteinExistence type="predicted"/>
<feature type="binding site" evidence="12">
    <location>
        <position position="150"/>
    </location>
    <ligand>
        <name>substrate</name>
    </ligand>
</feature>
<dbReference type="GO" id="GO:1902000">
    <property type="term" value="P:homogentisate catabolic process"/>
    <property type="evidence" value="ECO:0007669"/>
    <property type="project" value="TreeGrafter"/>
</dbReference>
<evidence type="ECO:0000256" key="2">
    <source>
        <dbReference type="ARBA" id="ARBA00001946"/>
    </source>
</evidence>
<evidence type="ECO:0000256" key="1">
    <source>
        <dbReference type="ARBA" id="ARBA00001913"/>
    </source>
</evidence>
<dbReference type="GO" id="GO:0006559">
    <property type="term" value="P:L-phenylalanine catabolic process"/>
    <property type="evidence" value="ECO:0007669"/>
    <property type="project" value="UniProtKB-UniPathway"/>
</dbReference>
<name>A0A542DW74_9MICO</name>
<feature type="domain" description="Fumarylacetoacetase N-terminal" evidence="15">
    <location>
        <begin position="33"/>
        <end position="126"/>
    </location>
</feature>
<dbReference type="OrthoDB" id="2273115at2"/>
<dbReference type="GO" id="GO:0046872">
    <property type="term" value="F:metal ion binding"/>
    <property type="evidence" value="ECO:0007669"/>
    <property type="project" value="UniProtKB-KW"/>
</dbReference>
<feature type="binding site" evidence="12">
    <location>
        <position position="354"/>
    </location>
    <ligand>
        <name>substrate</name>
    </ligand>
</feature>
<feature type="binding site" evidence="13">
    <location>
        <position position="209"/>
    </location>
    <ligand>
        <name>Ca(2+)</name>
        <dbReference type="ChEBI" id="CHEBI:29108"/>
    </ligand>
</feature>
<dbReference type="EMBL" id="VFMN01000001">
    <property type="protein sequence ID" value="TQJ07164.1"/>
    <property type="molecule type" value="Genomic_DNA"/>
</dbReference>
<evidence type="ECO:0000256" key="3">
    <source>
        <dbReference type="ARBA" id="ARBA00004782"/>
    </source>
</evidence>
<evidence type="ECO:0000256" key="7">
    <source>
        <dbReference type="ARBA" id="ARBA00022837"/>
    </source>
</evidence>
<feature type="binding site" evidence="13">
    <location>
        <position position="241"/>
    </location>
    <ligand>
        <name>Ca(2+)</name>
        <dbReference type="ChEBI" id="CHEBI:29108"/>
    </ligand>
</feature>
<keyword evidence="6 16" id="KW-0378">Hydrolase</keyword>
<feature type="binding site" evidence="12">
    <location>
        <position position="248"/>
    </location>
    <ligand>
        <name>substrate</name>
    </ligand>
</feature>
<dbReference type="GO" id="GO:0004334">
    <property type="term" value="F:fumarylacetoacetase activity"/>
    <property type="evidence" value="ECO:0007669"/>
    <property type="project" value="UniProtKB-EC"/>
</dbReference>
<evidence type="ECO:0000256" key="8">
    <source>
        <dbReference type="ARBA" id="ARBA00022842"/>
    </source>
</evidence>
<dbReference type="Proteomes" id="UP000317893">
    <property type="component" value="Unassembled WGS sequence"/>
</dbReference>
<keyword evidence="7 13" id="KW-0106">Calcium</keyword>
<keyword evidence="8 13" id="KW-0460">Magnesium</keyword>
<dbReference type="InterPro" id="IPR011234">
    <property type="entry name" value="Fumarylacetoacetase-like_C"/>
</dbReference>
<keyword evidence="9" id="KW-0828">Tyrosine catabolism</keyword>
<protein>
    <recommendedName>
        <fullName evidence="4">fumarylacetoacetase</fullName>
        <ecNumber evidence="4">3.7.1.2</ecNumber>
    </recommendedName>
</protein>
<reference evidence="16 17" key="1">
    <citation type="submission" date="2019-06" db="EMBL/GenBank/DDBJ databases">
        <title>Sequencing the genomes of 1000 actinobacteria strains.</title>
        <authorList>
            <person name="Klenk H.-P."/>
        </authorList>
    </citation>
    <scope>NUCLEOTIDE SEQUENCE [LARGE SCALE GENOMIC DNA]</scope>
    <source>
        <strain evidence="16 17">DSM 18607</strain>
    </source>
</reference>
<dbReference type="NCBIfam" id="TIGR01266">
    <property type="entry name" value="fum_ac_acetase"/>
    <property type="match status" value="1"/>
</dbReference>
<dbReference type="InterPro" id="IPR015377">
    <property type="entry name" value="Fumarylacetoacetase_N"/>
</dbReference>
<keyword evidence="10" id="KW-0585">Phenylalanine catabolism</keyword>
<dbReference type="SUPFAM" id="SSF56529">
    <property type="entry name" value="FAH"/>
    <property type="match status" value="1"/>
</dbReference>
<dbReference type="UniPathway" id="UPA00139">
    <property type="reaction ID" value="UER00341"/>
</dbReference>
<feature type="binding site" evidence="13">
    <location>
        <position position="241"/>
    </location>
    <ligand>
        <name>Mg(2+)</name>
        <dbReference type="ChEBI" id="CHEBI:18420"/>
    </ligand>
</feature>
<accession>A0A542DW74</accession>
<feature type="active site" description="Proton acceptor" evidence="11">
    <location>
        <position position="141"/>
    </location>
</feature>
<keyword evidence="17" id="KW-1185">Reference proteome</keyword>
<gene>
    <name evidence="16" type="ORF">FB458_0217</name>
</gene>
<sequence>MPTTPYDAPDATAGEPPVSWLDLAPDDPFGVATLPYGVFSAPGREAPRVGVRIGPWVLDAAAAAERAGMESGAVWAADRLNPFLGQGPHAWAAAREWLTTVLTDASYRDAVLPHLVPLAEVTTHLPIRVADYVDFFAAEHHARNAADIFRPGVGLSPNWKHLPVGYHGRAGTVVVSGTDVVRPTGQRGPAQAGGSPTFGPSERLDVETELGFVLGGATAQGSRVAVGEAADHLFGVVLLNDWSARDLQAWEAQPLGPFLGKSFATSVSAWVTPMSALAHARVPVPGQDPRPLPYLLDGAPAPTTIGLSLELRVNDRLVTRPHASDLYWSPEQLVAHLTVGGASVRDGDLLGSGTVSGATRDSLGCLLELTHGGRDAVVLDDGSTRTWLEDGDVVTMTAVAPGPGGGRVGVAEVRGRVVPAR</sequence>
<organism evidence="16 17">
    <name type="scientific">Lapillicoccus jejuensis</name>
    <dbReference type="NCBI Taxonomy" id="402171"/>
    <lineage>
        <taxon>Bacteria</taxon>
        <taxon>Bacillati</taxon>
        <taxon>Actinomycetota</taxon>
        <taxon>Actinomycetes</taxon>
        <taxon>Micrococcales</taxon>
        <taxon>Intrasporangiaceae</taxon>
        <taxon>Lapillicoccus</taxon>
    </lineage>
</organism>
<dbReference type="Pfam" id="PF01557">
    <property type="entry name" value="FAA_hydrolase"/>
    <property type="match status" value="1"/>
</dbReference>
<dbReference type="InterPro" id="IPR036462">
    <property type="entry name" value="Fumarylacetoacetase_N_sf"/>
</dbReference>
<comment type="caution">
    <text evidence="16">The sequence shown here is derived from an EMBL/GenBank/DDBJ whole genome shotgun (WGS) entry which is preliminary data.</text>
</comment>
<evidence type="ECO:0000256" key="9">
    <source>
        <dbReference type="ARBA" id="ARBA00022878"/>
    </source>
</evidence>
<evidence type="ECO:0000256" key="6">
    <source>
        <dbReference type="ARBA" id="ARBA00022801"/>
    </source>
</evidence>
<dbReference type="RefSeq" id="WP_141846001.1">
    <property type="nucleotide sequence ID" value="NZ_BAAAPR010000018.1"/>
</dbReference>
<evidence type="ECO:0000256" key="11">
    <source>
        <dbReference type="PIRSR" id="PIRSR605959-1"/>
    </source>
</evidence>
<dbReference type="SUPFAM" id="SSF63433">
    <property type="entry name" value="Fumarylacetoacetate hydrolase, FAH, N-terminal domain"/>
    <property type="match status" value="1"/>
</dbReference>
<keyword evidence="5 13" id="KW-0479">Metal-binding</keyword>
<dbReference type="EC" id="3.7.1.2" evidence="4"/>
<evidence type="ECO:0000313" key="16">
    <source>
        <dbReference type="EMBL" id="TQJ07164.1"/>
    </source>
</evidence>
<evidence type="ECO:0000256" key="12">
    <source>
        <dbReference type="PIRSR" id="PIRSR605959-2"/>
    </source>
</evidence>
<evidence type="ECO:0000259" key="14">
    <source>
        <dbReference type="Pfam" id="PF01557"/>
    </source>
</evidence>
<dbReference type="Gene3D" id="3.90.850.10">
    <property type="entry name" value="Fumarylacetoacetase-like, C-terminal domain"/>
    <property type="match status" value="1"/>
</dbReference>
<feature type="domain" description="Fumarylacetoacetase-like C-terminal" evidence="14">
    <location>
        <begin position="136"/>
        <end position="398"/>
    </location>
</feature>
<evidence type="ECO:0000256" key="10">
    <source>
        <dbReference type="ARBA" id="ARBA00023232"/>
    </source>
</evidence>
<feature type="binding site" evidence="13">
    <location>
        <position position="134"/>
    </location>
    <ligand>
        <name>Ca(2+)</name>
        <dbReference type="ChEBI" id="CHEBI:29108"/>
    </ligand>
</feature>
<dbReference type="InterPro" id="IPR036663">
    <property type="entry name" value="Fumarylacetoacetase_C_sf"/>
</dbReference>
<comment type="pathway">
    <text evidence="3">Amino-acid degradation; L-phenylalanine degradation; acetoacetate and fumarate from L-phenylalanine: step 6/6.</text>
</comment>
<dbReference type="PANTHER" id="PTHR43069">
    <property type="entry name" value="FUMARYLACETOACETASE"/>
    <property type="match status" value="1"/>
</dbReference>
<feature type="binding site" evidence="13">
    <location>
        <position position="261"/>
    </location>
    <ligand>
        <name>Mg(2+)</name>
        <dbReference type="ChEBI" id="CHEBI:18420"/>
    </ligand>
</feature>
<dbReference type="PANTHER" id="PTHR43069:SF2">
    <property type="entry name" value="FUMARYLACETOACETASE"/>
    <property type="match status" value="1"/>
</dbReference>
<comment type="cofactor">
    <cofactor evidence="2 13">
        <name>Mg(2+)</name>
        <dbReference type="ChEBI" id="CHEBI:18420"/>
    </cofactor>
</comment>
<evidence type="ECO:0000256" key="13">
    <source>
        <dbReference type="PIRSR" id="PIRSR605959-3"/>
    </source>
</evidence>
<feature type="binding site" evidence="13">
    <location>
        <position position="207"/>
    </location>
    <ligand>
        <name>Ca(2+)</name>
        <dbReference type="ChEBI" id="CHEBI:29108"/>
    </ligand>
</feature>
<feature type="binding site" evidence="12">
    <location>
        <position position="136"/>
    </location>
    <ligand>
        <name>substrate</name>
    </ligand>
</feature>
<evidence type="ECO:0000256" key="5">
    <source>
        <dbReference type="ARBA" id="ARBA00022723"/>
    </source>
</evidence>
<dbReference type="InterPro" id="IPR005959">
    <property type="entry name" value="Fumarylacetoacetase"/>
</dbReference>
<comment type="cofactor">
    <cofactor evidence="1 13">
        <name>Ca(2+)</name>
        <dbReference type="ChEBI" id="CHEBI:29108"/>
    </cofactor>
</comment>
<feature type="binding site" evidence="13">
    <location>
        <position position="265"/>
    </location>
    <ligand>
        <name>Mg(2+)</name>
        <dbReference type="ChEBI" id="CHEBI:18420"/>
    </ligand>
</feature>
<evidence type="ECO:0000313" key="17">
    <source>
        <dbReference type="Proteomes" id="UP000317893"/>
    </source>
</evidence>